<dbReference type="eggNOG" id="COG1028">
    <property type="taxonomic scope" value="Bacteria"/>
</dbReference>
<evidence type="ECO:0000256" key="3">
    <source>
        <dbReference type="RuleBase" id="RU000363"/>
    </source>
</evidence>
<dbReference type="InterPro" id="IPR002347">
    <property type="entry name" value="SDR_fam"/>
</dbReference>
<keyword evidence="2" id="KW-0560">Oxidoreductase</keyword>
<reference evidence="4" key="2">
    <citation type="submission" date="2014-04" db="EMBL/GenBank/DDBJ databases">
        <authorList>
            <person name="Urmite Genomes U."/>
        </authorList>
    </citation>
    <scope>NUCLEOTIDE SEQUENCE</scope>
    <source>
        <strain evidence="4">DSM 44626</strain>
    </source>
</reference>
<dbReference type="HOGENOM" id="CLU_010194_14_0_11"/>
<dbReference type="InterPro" id="IPR036291">
    <property type="entry name" value="NAD(P)-bd_dom_sf"/>
</dbReference>
<dbReference type="PANTHER" id="PTHR45024:SF2">
    <property type="entry name" value="SCP2 DOMAIN-CONTAINING PROTEIN"/>
    <property type="match status" value="1"/>
</dbReference>
<dbReference type="Pfam" id="PF00106">
    <property type="entry name" value="adh_short"/>
    <property type="match status" value="1"/>
</dbReference>
<dbReference type="STRING" id="47839.BN973_03511"/>
<dbReference type="Proteomes" id="UP000193710">
    <property type="component" value="Unassembled WGS sequence"/>
</dbReference>
<dbReference type="PRINTS" id="PR00081">
    <property type="entry name" value="GDHRDH"/>
</dbReference>
<keyword evidence="6" id="KW-1185">Reference proteome</keyword>
<dbReference type="InterPro" id="IPR051687">
    <property type="entry name" value="Peroxisomal_Beta-Oxidation"/>
</dbReference>
<dbReference type="PANTHER" id="PTHR45024">
    <property type="entry name" value="DEHYDROGENASES, SHORT CHAIN"/>
    <property type="match status" value="1"/>
</dbReference>
<name>A0A024JZB3_9MYCO</name>
<evidence type="ECO:0000256" key="1">
    <source>
        <dbReference type="ARBA" id="ARBA00006484"/>
    </source>
</evidence>
<dbReference type="Gene3D" id="3.40.50.720">
    <property type="entry name" value="NAD(P)-binding Rossmann-like Domain"/>
    <property type="match status" value="1"/>
</dbReference>
<dbReference type="GO" id="GO:0016491">
    <property type="term" value="F:oxidoreductase activity"/>
    <property type="evidence" value="ECO:0007669"/>
    <property type="project" value="UniProtKB-KW"/>
</dbReference>
<gene>
    <name evidence="5" type="ORF">AWC29_11715</name>
    <name evidence="4" type="ORF">BN973_03511</name>
</gene>
<sequence length="331" mass="34902">MSELRFDGQVAIVTGAGGQNPSLGRCHATLLAERGAKVVVNDLGVGPDGRGILRANAEQVANEIRDAGGEAVADQHSVAEEDSARQVVATALNTWGRLDILVNNAGVCFMARFDEISSDDIRNVIDVHLMGTIWMCRAAWPHMREAGYGRIVNTTSGAMFGIENLSIYGAAKSGIFGLTRGLAVEGAEFGITVNALGPAANTTAIRHFNETSAFTELMENHFPTTLISPAVAYLAHQCCELSGANLEAAAGNVGLRVFGQTAGYTDTDLTVENVRDNLAVIVDKSTATMFPDPGEVPPGPTGAVQLGAVFKPYQPSEPLPASGIRYSQERS</sequence>
<evidence type="ECO:0000256" key="2">
    <source>
        <dbReference type="ARBA" id="ARBA00023002"/>
    </source>
</evidence>
<dbReference type="AlphaFoldDB" id="A0A024JZB3"/>
<dbReference type="SUPFAM" id="SSF51735">
    <property type="entry name" value="NAD(P)-binding Rossmann-fold domains"/>
    <property type="match status" value="1"/>
</dbReference>
<dbReference type="Proteomes" id="UP000028880">
    <property type="component" value="Unassembled WGS sequence"/>
</dbReference>
<evidence type="ECO:0000313" key="4">
    <source>
        <dbReference type="EMBL" id="CDO89140.1"/>
    </source>
</evidence>
<comment type="similarity">
    <text evidence="1 3">Belongs to the short-chain dehydrogenases/reductases (SDR) family.</text>
</comment>
<evidence type="ECO:0000313" key="6">
    <source>
        <dbReference type="Proteomes" id="UP000193710"/>
    </source>
</evidence>
<dbReference type="PRINTS" id="PR00080">
    <property type="entry name" value="SDRFAMILY"/>
</dbReference>
<reference evidence="5 6" key="3">
    <citation type="submission" date="2016-01" db="EMBL/GenBank/DDBJ databases">
        <title>The new phylogeny of the genus Mycobacterium.</title>
        <authorList>
            <person name="Tarcisio F."/>
            <person name="Conor M."/>
            <person name="Antonella G."/>
            <person name="Elisabetta G."/>
            <person name="Giulia F.S."/>
            <person name="Sara T."/>
            <person name="Anna F."/>
            <person name="Clotilde B."/>
            <person name="Roberto B."/>
            <person name="Veronica D.S."/>
            <person name="Fabio R."/>
            <person name="Monica P."/>
            <person name="Olivier J."/>
            <person name="Enrico T."/>
            <person name="Nicola S."/>
        </authorList>
    </citation>
    <scope>NUCLEOTIDE SEQUENCE [LARGE SCALE GENOMIC DNA]</scope>
    <source>
        <strain evidence="5 6">DSM 44626</strain>
    </source>
</reference>
<accession>A0A024JZB3</accession>
<reference evidence="4" key="1">
    <citation type="journal article" date="2014" name="Genome Announc.">
        <title>Draft Genome Sequence of Mycobacterium triplex DSM 44626.</title>
        <authorList>
            <person name="Sassi M."/>
            <person name="Croce O."/>
            <person name="Robert C."/>
            <person name="Raoult D."/>
            <person name="Drancourt M."/>
        </authorList>
    </citation>
    <scope>NUCLEOTIDE SEQUENCE [LARGE SCALE GENOMIC DNA]</scope>
    <source>
        <strain evidence="4">DSM 44626</strain>
    </source>
</reference>
<dbReference type="RefSeq" id="WP_051641322.1">
    <property type="nucleotide sequence ID" value="NZ_HG964446.1"/>
</dbReference>
<proteinExistence type="inferred from homology"/>
<protein>
    <submittedName>
        <fullName evidence="4">3-oxoacyl-ACP reductase</fullName>
    </submittedName>
</protein>
<dbReference type="EMBL" id="LQPY01000015">
    <property type="protein sequence ID" value="ORX05116.1"/>
    <property type="molecule type" value="Genomic_DNA"/>
</dbReference>
<dbReference type="OrthoDB" id="9808187at2"/>
<evidence type="ECO:0000313" key="5">
    <source>
        <dbReference type="EMBL" id="ORX05116.1"/>
    </source>
</evidence>
<organism evidence="4">
    <name type="scientific">Mycobacterium triplex</name>
    <dbReference type="NCBI Taxonomy" id="47839"/>
    <lineage>
        <taxon>Bacteria</taxon>
        <taxon>Bacillati</taxon>
        <taxon>Actinomycetota</taxon>
        <taxon>Actinomycetes</taxon>
        <taxon>Mycobacteriales</taxon>
        <taxon>Mycobacteriaceae</taxon>
        <taxon>Mycobacterium</taxon>
        <taxon>Mycobacterium simiae complex</taxon>
    </lineage>
</organism>
<dbReference type="EMBL" id="HG964446">
    <property type="protein sequence ID" value="CDO89140.1"/>
    <property type="molecule type" value="Genomic_DNA"/>
</dbReference>